<dbReference type="AlphaFoldDB" id="A0A2I1GV87"/>
<evidence type="ECO:0000313" key="1">
    <source>
        <dbReference type="EMBL" id="PKY50562.1"/>
    </source>
</evidence>
<name>A0A2I1GV87_9GLOM</name>
<dbReference type="Gene3D" id="3.50.50.60">
    <property type="entry name" value="FAD/NAD(P)-binding domain"/>
    <property type="match status" value="1"/>
</dbReference>
<dbReference type="Proteomes" id="UP000234323">
    <property type="component" value="Unassembled WGS sequence"/>
</dbReference>
<proteinExistence type="predicted"/>
<comment type="caution">
    <text evidence="1">The sequence shown here is derived from an EMBL/GenBank/DDBJ whole genome shotgun (WGS) entry which is preliminary data.</text>
</comment>
<organism evidence="1 2">
    <name type="scientific">Rhizophagus irregularis</name>
    <dbReference type="NCBI Taxonomy" id="588596"/>
    <lineage>
        <taxon>Eukaryota</taxon>
        <taxon>Fungi</taxon>
        <taxon>Fungi incertae sedis</taxon>
        <taxon>Mucoromycota</taxon>
        <taxon>Glomeromycotina</taxon>
        <taxon>Glomeromycetes</taxon>
        <taxon>Glomerales</taxon>
        <taxon>Glomeraceae</taxon>
        <taxon>Rhizophagus</taxon>
    </lineage>
</organism>
<reference evidence="1 2" key="1">
    <citation type="submission" date="2015-10" db="EMBL/GenBank/DDBJ databases">
        <title>Genome analyses suggest a sexual origin of heterokaryosis in a supposedly ancient asexual fungus.</title>
        <authorList>
            <person name="Ropars J."/>
            <person name="Sedzielewska K."/>
            <person name="Noel J."/>
            <person name="Charron P."/>
            <person name="Farinelli L."/>
            <person name="Marton T."/>
            <person name="Kruger M."/>
            <person name="Pelin A."/>
            <person name="Brachmann A."/>
            <person name="Corradi N."/>
        </authorList>
    </citation>
    <scope>NUCLEOTIDE SEQUENCE [LARGE SCALE GENOMIC DNA]</scope>
    <source>
        <strain evidence="1 2">A4</strain>
    </source>
</reference>
<gene>
    <name evidence="1" type="ORF">RhiirA4_467103</name>
</gene>
<keyword evidence="2" id="KW-1185">Reference proteome</keyword>
<evidence type="ECO:0008006" key="3">
    <source>
        <dbReference type="Google" id="ProtNLM"/>
    </source>
</evidence>
<evidence type="ECO:0000313" key="2">
    <source>
        <dbReference type="Proteomes" id="UP000234323"/>
    </source>
</evidence>
<dbReference type="InterPro" id="IPR036188">
    <property type="entry name" value="FAD/NAD-bd_sf"/>
</dbReference>
<dbReference type="VEuPathDB" id="FungiDB:FUN_005175"/>
<dbReference type="EMBL" id="LLXI01000890">
    <property type="protein sequence ID" value="PKY50562.1"/>
    <property type="molecule type" value="Genomic_DNA"/>
</dbReference>
<protein>
    <recommendedName>
        <fullName evidence="3">FAD-binding domain-containing protein</fullName>
    </recommendedName>
</protein>
<sequence>MSLARISINFWDNNTLMDAAHAMSPILGILGLGANNVIQDADELSQALLKYTDNIISFIEEYEKETLKRTFADVRSRTVTFKISMPVGPFGVFIRDSILKFMNAMINIYSFADNLIFKN</sequence>
<accession>A0A2I1GV87</accession>
<dbReference type="SUPFAM" id="SSF51905">
    <property type="entry name" value="FAD/NAD(P)-binding domain"/>
    <property type="match status" value="1"/>
</dbReference>